<evidence type="ECO:0000256" key="1">
    <source>
        <dbReference type="ARBA" id="ARBA00004651"/>
    </source>
</evidence>
<dbReference type="SUPFAM" id="SSF81345">
    <property type="entry name" value="ABC transporter involved in vitamin B12 uptake, BtuC"/>
    <property type="match status" value="1"/>
</dbReference>
<reference evidence="10 11" key="1">
    <citation type="submission" date="2016-10" db="EMBL/GenBank/DDBJ databases">
        <authorList>
            <person name="de Groot N.N."/>
        </authorList>
    </citation>
    <scope>NUCLEOTIDE SEQUENCE [LARGE SCALE GENOMIC DNA]</scope>
    <source>
        <strain evidence="10 11">CGMCC 4.6945</strain>
    </source>
</reference>
<feature type="transmembrane region" description="Helical" evidence="9">
    <location>
        <begin position="30"/>
        <end position="54"/>
    </location>
</feature>
<dbReference type="OrthoDB" id="9782305at2"/>
<gene>
    <name evidence="10" type="ORF">SAMN05421867_10979</name>
</gene>
<dbReference type="Proteomes" id="UP000199012">
    <property type="component" value="Unassembled WGS sequence"/>
</dbReference>
<evidence type="ECO:0000256" key="9">
    <source>
        <dbReference type="SAM" id="Phobius"/>
    </source>
</evidence>
<feature type="transmembrane region" description="Helical" evidence="9">
    <location>
        <begin position="219"/>
        <end position="238"/>
    </location>
</feature>
<dbReference type="CDD" id="cd06550">
    <property type="entry name" value="TM_ABC_iron-siderophores_like"/>
    <property type="match status" value="1"/>
</dbReference>
<dbReference type="GO" id="GO:0033214">
    <property type="term" value="P:siderophore-iron import into cell"/>
    <property type="evidence" value="ECO:0007669"/>
    <property type="project" value="TreeGrafter"/>
</dbReference>
<dbReference type="AlphaFoldDB" id="A0A1I0Z2L4"/>
<feature type="transmembrane region" description="Helical" evidence="9">
    <location>
        <begin position="305"/>
        <end position="326"/>
    </location>
</feature>
<keyword evidence="11" id="KW-1185">Reference proteome</keyword>
<dbReference type="Pfam" id="PF01032">
    <property type="entry name" value="FecCD"/>
    <property type="match status" value="1"/>
</dbReference>
<dbReference type="Gene3D" id="1.10.3470.10">
    <property type="entry name" value="ABC transporter involved in vitamin B12 uptake, BtuC"/>
    <property type="match status" value="1"/>
</dbReference>
<dbReference type="PANTHER" id="PTHR30472:SF1">
    <property type="entry name" value="FE(3+) DICITRATE TRANSPORT SYSTEM PERMEASE PROTEIN FECC-RELATED"/>
    <property type="match status" value="1"/>
</dbReference>
<feature type="transmembrane region" description="Helical" evidence="9">
    <location>
        <begin position="143"/>
        <end position="163"/>
    </location>
</feature>
<evidence type="ECO:0000256" key="5">
    <source>
        <dbReference type="ARBA" id="ARBA00022692"/>
    </source>
</evidence>
<accession>A0A1I0Z2L4</accession>
<evidence type="ECO:0000256" key="4">
    <source>
        <dbReference type="ARBA" id="ARBA00022475"/>
    </source>
</evidence>
<dbReference type="EMBL" id="FOKA01000009">
    <property type="protein sequence ID" value="SFB18860.1"/>
    <property type="molecule type" value="Genomic_DNA"/>
</dbReference>
<feature type="transmembrane region" description="Helical" evidence="9">
    <location>
        <begin position="333"/>
        <end position="351"/>
    </location>
</feature>
<dbReference type="GO" id="GO:0005886">
    <property type="term" value="C:plasma membrane"/>
    <property type="evidence" value="ECO:0007669"/>
    <property type="project" value="UniProtKB-SubCell"/>
</dbReference>
<feature type="transmembrane region" description="Helical" evidence="9">
    <location>
        <begin position="114"/>
        <end position="137"/>
    </location>
</feature>
<organism evidence="10 11">
    <name type="scientific">Cellulomonas marina</name>
    <dbReference type="NCBI Taxonomy" id="988821"/>
    <lineage>
        <taxon>Bacteria</taxon>
        <taxon>Bacillati</taxon>
        <taxon>Actinomycetota</taxon>
        <taxon>Actinomycetes</taxon>
        <taxon>Micrococcales</taxon>
        <taxon>Cellulomonadaceae</taxon>
        <taxon>Cellulomonas</taxon>
    </lineage>
</organism>
<evidence type="ECO:0000256" key="2">
    <source>
        <dbReference type="ARBA" id="ARBA00007935"/>
    </source>
</evidence>
<feature type="transmembrane region" description="Helical" evidence="9">
    <location>
        <begin position="85"/>
        <end position="102"/>
    </location>
</feature>
<keyword evidence="3" id="KW-0813">Transport</keyword>
<evidence type="ECO:0000256" key="8">
    <source>
        <dbReference type="SAM" id="MobiDB-lite"/>
    </source>
</evidence>
<evidence type="ECO:0000256" key="3">
    <source>
        <dbReference type="ARBA" id="ARBA00022448"/>
    </source>
</evidence>
<comment type="similarity">
    <text evidence="2">Belongs to the binding-protein-dependent transport system permease family. FecCD subfamily.</text>
</comment>
<dbReference type="FunFam" id="1.10.3470.10:FF:000001">
    <property type="entry name" value="Vitamin B12 ABC transporter permease BtuC"/>
    <property type="match status" value="1"/>
</dbReference>
<dbReference type="GO" id="GO:0022857">
    <property type="term" value="F:transmembrane transporter activity"/>
    <property type="evidence" value="ECO:0007669"/>
    <property type="project" value="InterPro"/>
</dbReference>
<protein>
    <submittedName>
        <fullName evidence="10">Iron complex transport system permease protein</fullName>
    </submittedName>
</protein>
<feature type="region of interest" description="Disordered" evidence="8">
    <location>
        <begin position="1"/>
        <end position="20"/>
    </location>
</feature>
<sequence length="358" mass="34365">MVVTAPSAGAAGAPAPAAPAVRRPRGRTGLLAAGLLVAGAALVLAAGLSIAVGARGVPLAAVWTALVAPDGSFEATVVASRVPRTLLGLLVGAALAVSGALIQGLTRNPLGDPGLLGVNAGAAASIVVLTAVAGAGVGRTPWAAVPGALLAAVVVQLVGSGGARAGRGGAGPVRLVLAGAAVSAVLGAVIQAVSLADPTVFDAYRAWVLGSLAGRDPAVVGQVLPFVAAGLVLALALARPLDALALGDEAATALGLRPGTTRVLGLVAATLLVAGAVAAAGPIGFVGLAVPHVVRGFTGPDHRWLLPYCALLGPVLVLAADVVGRVVARPGELVVGAVTAFVGAPFLVAAVRRGRVAA</sequence>
<keyword evidence="5 9" id="KW-0812">Transmembrane</keyword>
<evidence type="ECO:0000256" key="7">
    <source>
        <dbReference type="ARBA" id="ARBA00023136"/>
    </source>
</evidence>
<comment type="subcellular location">
    <subcellularLocation>
        <location evidence="1">Cell membrane</location>
        <topology evidence="1">Multi-pass membrane protein</topology>
    </subcellularLocation>
</comment>
<feature type="transmembrane region" description="Helical" evidence="9">
    <location>
        <begin position="175"/>
        <end position="196"/>
    </location>
</feature>
<proteinExistence type="inferred from homology"/>
<feature type="transmembrane region" description="Helical" evidence="9">
    <location>
        <begin position="263"/>
        <end position="285"/>
    </location>
</feature>
<dbReference type="InterPro" id="IPR037294">
    <property type="entry name" value="ABC_BtuC-like"/>
</dbReference>
<dbReference type="PANTHER" id="PTHR30472">
    <property type="entry name" value="FERRIC ENTEROBACTIN TRANSPORT SYSTEM PERMEASE PROTEIN"/>
    <property type="match status" value="1"/>
</dbReference>
<evidence type="ECO:0000256" key="6">
    <source>
        <dbReference type="ARBA" id="ARBA00022989"/>
    </source>
</evidence>
<evidence type="ECO:0000313" key="10">
    <source>
        <dbReference type="EMBL" id="SFB18860.1"/>
    </source>
</evidence>
<dbReference type="STRING" id="988821.SAMN05421867_10979"/>
<keyword evidence="7 9" id="KW-0472">Membrane</keyword>
<keyword evidence="6 9" id="KW-1133">Transmembrane helix</keyword>
<dbReference type="InterPro" id="IPR000522">
    <property type="entry name" value="ABC_transptr_permease_BtuC"/>
</dbReference>
<name>A0A1I0Z2L4_9CELL</name>
<evidence type="ECO:0000313" key="11">
    <source>
        <dbReference type="Proteomes" id="UP000199012"/>
    </source>
</evidence>
<keyword evidence="4" id="KW-1003">Cell membrane</keyword>